<dbReference type="InterPro" id="IPR036770">
    <property type="entry name" value="Ankyrin_rpt-contain_sf"/>
</dbReference>
<protein>
    <recommendedName>
        <fullName evidence="5">Protein fem-1 homolog B</fullName>
    </recommendedName>
</protein>
<dbReference type="SUPFAM" id="SSF48403">
    <property type="entry name" value="Ankyrin repeat"/>
    <property type="match status" value="1"/>
</dbReference>
<evidence type="ECO:0000313" key="7">
    <source>
        <dbReference type="EMBL" id="WOT06854.1"/>
    </source>
</evidence>
<keyword evidence="4 6" id="KW-0040">ANK repeat</keyword>
<keyword evidence="2" id="KW-0677">Repeat</keyword>
<reference evidence="7 8" key="1">
    <citation type="submission" date="2023-10" db="EMBL/GenBank/DDBJ databases">
        <title>Complete genome sequence of Shewanella sp. DAU334.</title>
        <authorList>
            <person name="Lee Y.-S."/>
            <person name="Jeong H.-R."/>
            <person name="Hwang E.-J."/>
            <person name="Choi Y.-L."/>
            <person name="Kim G.-D."/>
        </authorList>
    </citation>
    <scope>NUCLEOTIDE SEQUENCE [LARGE SCALE GENOMIC DNA]</scope>
    <source>
        <strain evidence="7 8">DAU334</strain>
    </source>
</reference>
<dbReference type="EMBL" id="CP136522">
    <property type="protein sequence ID" value="WOT06854.1"/>
    <property type="molecule type" value="Genomic_DNA"/>
</dbReference>
<evidence type="ECO:0000256" key="4">
    <source>
        <dbReference type="ARBA" id="ARBA00023043"/>
    </source>
</evidence>
<accession>A0ABZ0K4F9</accession>
<evidence type="ECO:0000256" key="3">
    <source>
        <dbReference type="ARBA" id="ARBA00022786"/>
    </source>
</evidence>
<dbReference type="Gene3D" id="1.25.40.20">
    <property type="entry name" value="Ankyrin repeat-containing domain"/>
    <property type="match status" value="1"/>
</dbReference>
<evidence type="ECO:0000313" key="8">
    <source>
        <dbReference type="Proteomes" id="UP001529491"/>
    </source>
</evidence>
<dbReference type="PROSITE" id="PS50297">
    <property type="entry name" value="ANK_REP_REGION"/>
    <property type="match status" value="2"/>
</dbReference>
<dbReference type="PANTHER" id="PTHR24173:SF78">
    <property type="entry name" value="PROTEIN FEM-1 HOMOLOG B"/>
    <property type="match status" value="1"/>
</dbReference>
<evidence type="ECO:0000256" key="6">
    <source>
        <dbReference type="PROSITE-ProRule" id="PRU00023"/>
    </source>
</evidence>
<dbReference type="Pfam" id="PF12796">
    <property type="entry name" value="Ank_2"/>
    <property type="match status" value="1"/>
</dbReference>
<dbReference type="RefSeq" id="WP_310471126.1">
    <property type="nucleotide sequence ID" value="NZ_CP136522.1"/>
</dbReference>
<evidence type="ECO:0000256" key="5">
    <source>
        <dbReference type="ARBA" id="ARBA00072197"/>
    </source>
</evidence>
<proteinExistence type="predicted"/>
<evidence type="ECO:0000256" key="1">
    <source>
        <dbReference type="ARBA" id="ARBA00004906"/>
    </source>
</evidence>
<name>A0ABZ0K4F9_9GAMM</name>
<keyword evidence="3" id="KW-0833">Ubl conjugation pathway</keyword>
<organism evidence="7 8">
    <name type="scientific">Shewanella youngdeokensis</name>
    <dbReference type="NCBI Taxonomy" id="2999068"/>
    <lineage>
        <taxon>Bacteria</taxon>
        <taxon>Pseudomonadati</taxon>
        <taxon>Pseudomonadota</taxon>
        <taxon>Gammaproteobacteria</taxon>
        <taxon>Alteromonadales</taxon>
        <taxon>Shewanellaceae</taxon>
        <taxon>Shewanella</taxon>
    </lineage>
</organism>
<feature type="repeat" description="ANK" evidence="6">
    <location>
        <begin position="80"/>
        <end position="112"/>
    </location>
</feature>
<comment type="pathway">
    <text evidence="1">Protein modification; protein ubiquitination.</text>
</comment>
<gene>
    <name evidence="7" type="ORF">RGE70_08995</name>
</gene>
<dbReference type="InterPro" id="IPR002110">
    <property type="entry name" value="Ankyrin_rpt"/>
</dbReference>
<dbReference type="PROSITE" id="PS50088">
    <property type="entry name" value="ANK_REPEAT"/>
    <property type="match status" value="2"/>
</dbReference>
<feature type="repeat" description="ANK" evidence="6">
    <location>
        <begin position="47"/>
        <end position="79"/>
    </location>
</feature>
<evidence type="ECO:0000256" key="2">
    <source>
        <dbReference type="ARBA" id="ARBA00022737"/>
    </source>
</evidence>
<keyword evidence="8" id="KW-1185">Reference proteome</keyword>
<dbReference type="PANTHER" id="PTHR24173">
    <property type="entry name" value="ANKYRIN REPEAT CONTAINING"/>
    <property type="match status" value="1"/>
</dbReference>
<sequence>MKNWTTYQKTYRSEPDIYDFARAGDFRGLANIITDTPDFDFNAVNNRGYCALMLAAYNGQHDFCEALLKCGADVNSCDYAGNTVLMAVAYKGDVNTLAMLLSYGADVTLVNKTNMDVRAWAIMFKRTEILAYLDTILPVSTAQSRSRCVMRFIKLWGVMLLNRKRFKTAKS</sequence>
<dbReference type="SMART" id="SM00248">
    <property type="entry name" value="ANK"/>
    <property type="match status" value="2"/>
</dbReference>
<dbReference type="Proteomes" id="UP001529491">
    <property type="component" value="Chromosome"/>
</dbReference>